<dbReference type="AlphaFoldDB" id="A0A4Q8L8M9"/>
<dbReference type="InterPro" id="IPR050570">
    <property type="entry name" value="Cell_wall_metabolism_enzyme"/>
</dbReference>
<dbReference type="Pfam" id="PF01551">
    <property type="entry name" value="Peptidase_M23"/>
    <property type="match status" value="1"/>
</dbReference>
<dbReference type="RefSeq" id="WP_130551884.1">
    <property type="nucleotide sequence ID" value="NZ_SHMC01000004.1"/>
</dbReference>
<dbReference type="InterPro" id="IPR011055">
    <property type="entry name" value="Dup_hybrid_motif"/>
</dbReference>
<dbReference type="OrthoDB" id="9800107at2"/>
<dbReference type="Proteomes" id="UP000292627">
    <property type="component" value="Unassembled WGS sequence"/>
</dbReference>
<feature type="domain" description="M23ase beta-sheet core" evidence="1">
    <location>
        <begin position="82"/>
        <end position="180"/>
    </location>
</feature>
<dbReference type="PANTHER" id="PTHR21666:SF268">
    <property type="entry name" value="PEPTIDASE M23 DOMAIN-CONTAINING PROTEIN"/>
    <property type="match status" value="1"/>
</dbReference>
<organism evidence="2 3">
    <name type="scientific">Pseudoxanthomonas winnipegensis</name>
    <dbReference type="NCBI Taxonomy" id="2480810"/>
    <lineage>
        <taxon>Bacteria</taxon>
        <taxon>Pseudomonadati</taxon>
        <taxon>Pseudomonadota</taxon>
        <taxon>Gammaproteobacteria</taxon>
        <taxon>Lysobacterales</taxon>
        <taxon>Lysobacteraceae</taxon>
        <taxon>Pseudoxanthomonas</taxon>
    </lineage>
</organism>
<dbReference type="GO" id="GO:0004222">
    <property type="term" value="F:metalloendopeptidase activity"/>
    <property type="evidence" value="ECO:0007669"/>
    <property type="project" value="TreeGrafter"/>
</dbReference>
<proteinExistence type="predicted"/>
<sequence length="192" mass="20819">MHASSSTTPARRLRRALLWLGALALLAWTAGWAWNQPFMQTPRMLWRIARMPPAQALPVPVEGVRASRIAATFGAPRGRDRTHAGVDIFAARGTPVVSATPGVVVSVREGGLGGRQVWVLGPGRERYYYAHLDDWAPGLREGRSVLPGDLLGFVGTTGNARGTPPHLHYGIYGADGARDPLPALRAWRPPEH</sequence>
<evidence type="ECO:0000259" key="1">
    <source>
        <dbReference type="Pfam" id="PF01551"/>
    </source>
</evidence>
<dbReference type="EMBL" id="SHMC01000004">
    <property type="protein sequence ID" value="TAA24614.1"/>
    <property type="molecule type" value="Genomic_DNA"/>
</dbReference>
<dbReference type="CDD" id="cd12797">
    <property type="entry name" value="M23_peptidase"/>
    <property type="match status" value="1"/>
</dbReference>
<dbReference type="PANTHER" id="PTHR21666">
    <property type="entry name" value="PEPTIDASE-RELATED"/>
    <property type="match status" value="1"/>
</dbReference>
<reference evidence="2 3" key="1">
    <citation type="submission" date="2019-02" db="EMBL/GenBank/DDBJ databases">
        <title>WGS of Pseudoxanthomonas species novum from clinical isolates.</title>
        <authorList>
            <person name="Bernier A.-M."/>
            <person name="Bernard K."/>
            <person name="Vachon A."/>
        </authorList>
    </citation>
    <scope>NUCLEOTIDE SEQUENCE [LARGE SCALE GENOMIC DNA]</scope>
    <source>
        <strain evidence="2 3">NML171200</strain>
    </source>
</reference>
<accession>A0A4Q8L8M9</accession>
<evidence type="ECO:0000313" key="3">
    <source>
        <dbReference type="Proteomes" id="UP000292627"/>
    </source>
</evidence>
<dbReference type="SUPFAM" id="SSF51261">
    <property type="entry name" value="Duplicated hybrid motif"/>
    <property type="match status" value="1"/>
</dbReference>
<comment type="caution">
    <text evidence="2">The sequence shown here is derived from an EMBL/GenBank/DDBJ whole genome shotgun (WGS) entry which is preliminary data.</text>
</comment>
<dbReference type="InterPro" id="IPR016047">
    <property type="entry name" value="M23ase_b-sheet_dom"/>
</dbReference>
<evidence type="ECO:0000313" key="2">
    <source>
        <dbReference type="EMBL" id="TAA24614.1"/>
    </source>
</evidence>
<protein>
    <submittedName>
        <fullName evidence="2">M23 family metallopeptidase</fullName>
    </submittedName>
</protein>
<gene>
    <name evidence="2" type="ORF">EA660_12910</name>
</gene>
<dbReference type="Gene3D" id="2.70.70.10">
    <property type="entry name" value="Glucose Permease (Domain IIA)"/>
    <property type="match status" value="1"/>
</dbReference>
<name>A0A4Q8L8M9_9GAMM</name>